<dbReference type="AlphaFoldDB" id="A0A9D2REM5"/>
<dbReference type="InterPro" id="IPR043519">
    <property type="entry name" value="NT_sf"/>
</dbReference>
<dbReference type="Proteomes" id="UP000823909">
    <property type="component" value="Unassembled WGS sequence"/>
</dbReference>
<dbReference type="InterPro" id="IPR007344">
    <property type="entry name" value="GrpB/CoaE"/>
</dbReference>
<dbReference type="PANTHER" id="PTHR34822">
    <property type="entry name" value="GRPB DOMAIN PROTEIN (AFU_ORTHOLOGUE AFUA_1G01530)"/>
    <property type="match status" value="1"/>
</dbReference>
<dbReference type="PANTHER" id="PTHR34822:SF1">
    <property type="entry name" value="GRPB FAMILY PROTEIN"/>
    <property type="match status" value="1"/>
</dbReference>
<name>A0A9D2REM5_9FIRM</name>
<dbReference type="EMBL" id="DWUU01000025">
    <property type="protein sequence ID" value="HJD42192.1"/>
    <property type="molecule type" value="Genomic_DNA"/>
</dbReference>
<proteinExistence type="predicted"/>
<reference evidence="1" key="2">
    <citation type="submission" date="2021-04" db="EMBL/GenBank/DDBJ databases">
        <authorList>
            <person name="Gilroy R."/>
        </authorList>
    </citation>
    <scope>NUCLEOTIDE SEQUENCE</scope>
    <source>
        <strain evidence="1">ChiBcec15-3976</strain>
    </source>
</reference>
<protein>
    <submittedName>
        <fullName evidence="1">GrpB family protein</fullName>
    </submittedName>
</protein>
<organism evidence="1 2">
    <name type="scientific">Candidatus Mediterraneibacter quadrami</name>
    <dbReference type="NCBI Taxonomy" id="2838684"/>
    <lineage>
        <taxon>Bacteria</taxon>
        <taxon>Bacillati</taxon>
        <taxon>Bacillota</taxon>
        <taxon>Clostridia</taxon>
        <taxon>Lachnospirales</taxon>
        <taxon>Lachnospiraceae</taxon>
        <taxon>Mediterraneibacter</taxon>
    </lineage>
</organism>
<accession>A0A9D2REM5</accession>
<sequence length="190" mass="22571">MSKGQITKKKLSEMNLEELWQLFPIFLTEHQDCWKDWYVEEASLLGRILPQTVRINHVGSTAIPSIQAKPIIDILAEFPKESNLADYKEILAENGYICMLQNADRISFNKGYTEEGFAERVFHLHLRYYGDNDELYFRDYMIEHSDAAAEYERLKLRLWKEYEHDRDGYTDAKTAFVKSYTEQARKLYRH</sequence>
<reference evidence="1" key="1">
    <citation type="journal article" date="2021" name="PeerJ">
        <title>Extensive microbial diversity within the chicken gut microbiome revealed by metagenomics and culture.</title>
        <authorList>
            <person name="Gilroy R."/>
            <person name="Ravi A."/>
            <person name="Getino M."/>
            <person name="Pursley I."/>
            <person name="Horton D.L."/>
            <person name="Alikhan N.F."/>
            <person name="Baker D."/>
            <person name="Gharbi K."/>
            <person name="Hall N."/>
            <person name="Watson M."/>
            <person name="Adriaenssens E.M."/>
            <person name="Foster-Nyarko E."/>
            <person name="Jarju S."/>
            <person name="Secka A."/>
            <person name="Antonio M."/>
            <person name="Oren A."/>
            <person name="Chaudhuri R.R."/>
            <person name="La Ragione R."/>
            <person name="Hildebrand F."/>
            <person name="Pallen M.J."/>
        </authorList>
    </citation>
    <scope>NUCLEOTIDE SEQUENCE</scope>
    <source>
        <strain evidence="1">ChiBcec15-3976</strain>
    </source>
</reference>
<dbReference type="SUPFAM" id="SSF81301">
    <property type="entry name" value="Nucleotidyltransferase"/>
    <property type="match status" value="1"/>
</dbReference>
<dbReference type="Pfam" id="PF04229">
    <property type="entry name" value="GrpB"/>
    <property type="match status" value="1"/>
</dbReference>
<comment type="caution">
    <text evidence="1">The sequence shown here is derived from an EMBL/GenBank/DDBJ whole genome shotgun (WGS) entry which is preliminary data.</text>
</comment>
<dbReference type="Gene3D" id="3.30.460.10">
    <property type="entry name" value="Beta Polymerase, domain 2"/>
    <property type="match status" value="1"/>
</dbReference>
<evidence type="ECO:0000313" key="1">
    <source>
        <dbReference type="EMBL" id="HJD42192.1"/>
    </source>
</evidence>
<evidence type="ECO:0000313" key="2">
    <source>
        <dbReference type="Proteomes" id="UP000823909"/>
    </source>
</evidence>
<gene>
    <name evidence="1" type="ORF">H9910_04185</name>
</gene>